<dbReference type="PANTHER" id="PTHR42939">
    <property type="entry name" value="ABC TRANSPORTER ATP-BINDING PROTEIN ALBC-RELATED"/>
    <property type="match status" value="1"/>
</dbReference>
<dbReference type="InterPro" id="IPR003593">
    <property type="entry name" value="AAA+_ATPase"/>
</dbReference>
<dbReference type="GO" id="GO:0016887">
    <property type="term" value="F:ATP hydrolysis activity"/>
    <property type="evidence" value="ECO:0007669"/>
    <property type="project" value="InterPro"/>
</dbReference>
<dbReference type="InterPro" id="IPR003439">
    <property type="entry name" value="ABC_transporter-like_ATP-bd"/>
</dbReference>
<dbReference type="InterPro" id="IPR051782">
    <property type="entry name" value="ABC_Transporter_VariousFunc"/>
</dbReference>
<dbReference type="Proteomes" id="UP000563523">
    <property type="component" value="Unassembled WGS sequence"/>
</dbReference>
<evidence type="ECO:0000256" key="2">
    <source>
        <dbReference type="ARBA" id="ARBA00022741"/>
    </source>
</evidence>
<comment type="caution">
    <text evidence="5">The sequence shown here is derived from an EMBL/GenBank/DDBJ whole genome shotgun (WGS) entry which is preliminary data.</text>
</comment>
<evidence type="ECO:0000256" key="3">
    <source>
        <dbReference type="ARBA" id="ARBA00022840"/>
    </source>
</evidence>
<dbReference type="PROSITE" id="PS50893">
    <property type="entry name" value="ABC_TRANSPORTER_2"/>
    <property type="match status" value="1"/>
</dbReference>
<keyword evidence="3 5" id="KW-0067">ATP-binding</keyword>
<proteinExistence type="predicted"/>
<dbReference type="SUPFAM" id="SSF52540">
    <property type="entry name" value="P-loop containing nucleoside triphosphate hydrolases"/>
    <property type="match status" value="1"/>
</dbReference>
<evidence type="ECO:0000259" key="4">
    <source>
        <dbReference type="PROSITE" id="PS50893"/>
    </source>
</evidence>
<protein>
    <submittedName>
        <fullName evidence="5">ATP-binding cassette domain-containing protein</fullName>
    </submittedName>
</protein>
<gene>
    <name evidence="5" type="ORF">HU830_05395</name>
</gene>
<feature type="domain" description="ABC transporter" evidence="4">
    <location>
        <begin position="3"/>
        <end position="219"/>
    </location>
</feature>
<keyword evidence="2" id="KW-0547">Nucleotide-binding</keyword>
<dbReference type="PANTHER" id="PTHR42939:SF1">
    <property type="entry name" value="ABC TRANSPORTER ATP-BINDING PROTEIN ALBC-RELATED"/>
    <property type="match status" value="1"/>
</dbReference>
<dbReference type="GO" id="GO:0005524">
    <property type="term" value="F:ATP binding"/>
    <property type="evidence" value="ECO:0007669"/>
    <property type="project" value="UniProtKB-KW"/>
</dbReference>
<evidence type="ECO:0000313" key="5">
    <source>
        <dbReference type="EMBL" id="NVY96595.1"/>
    </source>
</evidence>
<evidence type="ECO:0000256" key="1">
    <source>
        <dbReference type="ARBA" id="ARBA00022448"/>
    </source>
</evidence>
<reference evidence="5 6" key="1">
    <citation type="submission" date="2020-06" db="EMBL/GenBank/DDBJ databases">
        <authorList>
            <person name="Kang J."/>
        </authorList>
    </citation>
    <scope>NUCLEOTIDE SEQUENCE [LARGE SCALE GENOMIC DNA]</scope>
    <source>
        <strain evidence="5 6">DCY120</strain>
    </source>
</reference>
<dbReference type="AlphaFoldDB" id="A0A850R7T7"/>
<keyword evidence="6" id="KW-1185">Reference proteome</keyword>
<dbReference type="Gene3D" id="3.40.50.300">
    <property type="entry name" value="P-loop containing nucleotide triphosphate hydrolases"/>
    <property type="match status" value="1"/>
</dbReference>
<name>A0A850R7T7_9LACO</name>
<organism evidence="5 6">
    <name type="scientific">Bombilactobacillus apium</name>
    <dbReference type="NCBI Taxonomy" id="2675299"/>
    <lineage>
        <taxon>Bacteria</taxon>
        <taxon>Bacillati</taxon>
        <taxon>Bacillota</taxon>
        <taxon>Bacilli</taxon>
        <taxon>Lactobacillales</taxon>
        <taxon>Lactobacillaceae</taxon>
        <taxon>Bombilactobacillus</taxon>
    </lineage>
</organism>
<dbReference type="RefSeq" id="WP_176942758.1">
    <property type="nucleotide sequence ID" value="NZ_JABZEC010000004.1"/>
</dbReference>
<dbReference type="Pfam" id="PF00005">
    <property type="entry name" value="ABC_tran"/>
    <property type="match status" value="1"/>
</dbReference>
<dbReference type="SMART" id="SM00382">
    <property type="entry name" value="AAA"/>
    <property type="match status" value="1"/>
</dbReference>
<dbReference type="InterPro" id="IPR027417">
    <property type="entry name" value="P-loop_NTPase"/>
</dbReference>
<sequence length="225" mass="25807">MKIKISNLSFSYDQTPVFSNLDFNFSDGRIFALFGPNGRGKTTLLRLLNGDLEPGRGNFINIPKSRMFILGSDIPFNYLSGLEFIEYILFLKKIECQQQLIFSVADELGLSHHQLQQYVDTYSEGMKYKTLMVCVYLAKPKLLLLDEPFTALDLQTNMQLSKLLGSSSIGTIIFSTHTAELAIQYSEQILYLESNRIISARTSQFESPHMLERYLRDLMLENKEM</sequence>
<dbReference type="EMBL" id="JABZEC010000004">
    <property type="protein sequence ID" value="NVY96595.1"/>
    <property type="molecule type" value="Genomic_DNA"/>
</dbReference>
<accession>A0A850R7T7</accession>
<evidence type="ECO:0000313" key="6">
    <source>
        <dbReference type="Proteomes" id="UP000563523"/>
    </source>
</evidence>
<keyword evidence="1" id="KW-0813">Transport</keyword>